<organism evidence="1">
    <name type="scientific">Rhizophora mucronata</name>
    <name type="common">Asiatic mangrove</name>
    <dbReference type="NCBI Taxonomy" id="61149"/>
    <lineage>
        <taxon>Eukaryota</taxon>
        <taxon>Viridiplantae</taxon>
        <taxon>Streptophyta</taxon>
        <taxon>Embryophyta</taxon>
        <taxon>Tracheophyta</taxon>
        <taxon>Spermatophyta</taxon>
        <taxon>Magnoliopsida</taxon>
        <taxon>eudicotyledons</taxon>
        <taxon>Gunneridae</taxon>
        <taxon>Pentapetalae</taxon>
        <taxon>rosids</taxon>
        <taxon>fabids</taxon>
        <taxon>Malpighiales</taxon>
        <taxon>Rhizophoraceae</taxon>
        <taxon>Rhizophora</taxon>
    </lineage>
</organism>
<name>A0A2P2R143_RHIMU</name>
<sequence>MAPTYITHQLITFRTIVEDG</sequence>
<accession>A0A2P2R143</accession>
<reference evidence="1" key="1">
    <citation type="submission" date="2018-02" db="EMBL/GenBank/DDBJ databases">
        <title>Rhizophora mucronata_Transcriptome.</title>
        <authorList>
            <person name="Meera S.P."/>
            <person name="Sreeshan A."/>
            <person name="Augustine A."/>
        </authorList>
    </citation>
    <scope>NUCLEOTIDE SEQUENCE</scope>
    <source>
        <tissue evidence="1">Leaf</tissue>
    </source>
</reference>
<evidence type="ECO:0000313" key="1">
    <source>
        <dbReference type="EMBL" id="MBX72943.1"/>
    </source>
</evidence>
<protein>
    <submittedName>
        <fullName evidence="1">Uncharacterized protein</fullName>
    </submittedName>
</protein>
<dbReference type="AlphaFoldDB" id="A0A2P2R143"/>
<dbReference type="EMBL" id="GGEC01092459">
    <property type="protein sequence ID" value="MBX72943.1"/>
    <property type="molecule type" value="Transcribed_RNA"/>
</dbReference>
<proteinExistence type="predicted"/>